<dbReference type="InterPro" id="IPR027417">
    <property type="entry name" value="P-loop_NTPase"/>
</dbReference>
<evidence type="ECO:0000313" key="4">
    <source>
        <dbReference type="EMBL" id="AFD27843.1"/>
    </source>
</evidence>
<reference evidence="4 5" key="1">
    <citation type="journal article" date="2012" name="PLoS ONE">
        <title>Genome sequence and transcriptome analysis of the radioresistant bacterium Deinococcus gobiensis: insights into the extreme environmental adaptations.</title>
        <authorList>
            <person name="Yuan M."/>
            <person name="Chen M."/>
            <person name="Zhang W."/>
            <person name="Lu W."/>
            <person name="Wang J."/>
            <person name="Yang M."/>
            <person name="Zhao P."/>
            <person name="Tang R."/>
            <person name="Li X."/>
            <person name="Hao Y."/>
            <person name="Zhou Z."/>
            <person name="Zhan Y."/>
            <person name="Yu H."/>
            <person name="Teng C."/>
            <person name="Yan Y."/>
            <person name="Ping S."/>
            <person name="Wang Y."/>
            <person name="Lin M."/>
        </authorList>
    </citation>
    <scope>NUCLEOTIDE SEQUENCE [LARGE SCALE GENOMIC DNA]</scope>
    <source>
        <strain evidence="5">DSM 21396 / JCM 16679 / CGMCC 1.7299 / I-0</strain>
        <plasmid evidence="4">P3</plasmid>
    </source>
</reference>
<dbReference type="AlphaFoldDB" id="H8H2U6"/>
<keyword evidence="4" id="KW-0614">Plasmid</keyword>
<sequence length="314" mass="34782">MILDMTTPQEYAAILERLPEEIRAIVKDDLPLLDEIIIDRYSLLSVRLADMRITYPLHIDDRTFDRIDALMQQDVPGGWRKDGRIGIPSTLHRLSRETNVSQLTSMITVRVGRALMGVAEPLRDVLYDAVTNEYGIAIIGPPAAGKTTLLRDIARILAERLGSGLVIIDTSNEIAGDSDHKHPIVGQARRVPVGNPLWQGEKFARAIGNMGPKALLSDEIGYRDDIPVIAMNAPRGVSVTATLHGKNMRRVAHSQNLWPILGIKDGVKTEPAVFKIAIEVPRRGFFRVHEDFDASLKSLLAGEEPTEGIREIRA</sequence>
<protein>
    <submittedName>
        <fullName evidence="4">AAA ATPase</fullName>
    </submittedName>
</protein>
<dbReference type="PANTHER" id="PTHR20953:SF3">
    <property type="entry name" value="P-LOOP CONTAINING NUCLEOSIDE TRIPHOSPHATE HYDROLASES SUPERFAMILY PROTEIN"/>
    <property type="match status" value="1"/>
</dbReference>
<dbReference type="eggNOG" id="COG3854">
    <property type="taxonomic scope" value="Bacteria"/>
</dbReference>
<dbReference type="GO" id="GO:0005524">
    <property type="term" value="F:ATP binding"/>
    <property type="evidence" value="ECO:0007669"/>
    <property type="project" value="UniProtKB-KW"/>
</dbReference>
<feature type="domain" description="Stage III sporulation protein AA AAA+ ATPase" evidence="3">
    <location>
        <begin position="101"/>
        <end position="253"/>
    </location>
</feature>
<keyword evidence="5" id="KW-1185">Reference proteome</keyword>
<dbReference type="SUPFAM" id="SSF52540">
    <property type="entry name" value="P-loop containing nucleoside triphosphate hydrolases"/>
    <property type="match status" value="1"/>
</dbReference>
<proteinExistence type="predicted"/>
<evidence type="ECO:0000259" key="3">
    <source>
        <dbReference type="Pfam" id="PF19568"/>
    </source>
</evidence>
<dbReference type="PATRIC" id="fig|745776.4.peg.3844"/>
<evidence type="ECO:0000313" key="5">
    <source>
        <dbReference type="Proteomes" id="UP000007575"/>
    </source>
</evidence>
<dbReference type="EMBL" id="CP002194">
    <property type="protein sequence ID" value="AFD27843.1"/>
    <property type="molecule type" value="Genomic_DNA"/>
</dbReference>
<dbReference type="InterPro" id="IPR045735">
    <property type="entry name" value="Spore_III_AA_AAA+_ATPase"/>
</dbReference>
<name>H8H2U6_DEIGI</name>
<evidence type="ECO:0000256" key="1">
    <source>
        <dbReference type="ARBA" id="ARBA00022741"/>
    </source>
</evidence>
<dbReference type="PANTHER" id="PTHR20953">
    <property type="entry name" value="KINASE-RELATED"/>
    <property type="match status" value="1"/>
</dbReference>
<accession>H8H2U6</accession>
<gene>
    <name evidence="4" type="primary">ycf</name>
    <name evidence="4" type="ordered locus">DGo_PC0051</name>
</gene>
<dbReference type="KEGG" id="dgo:DGo_PC0051"/>
<dbReference type="Pfam" id="PF19568">
    <property type="entry name" value="Spore_III_AA"/>
    <property type="match status" value="1"/>
</dbReference>
<keyword evidence="1" id="KW-0547">Nucleotide-binding</keyword>
<organism evidence="4 5">
    <name type="scientific">Deinococcus gobiensis (strain DSM 21396 / JCM 16679 / CGMCC 1.7299 / I-0)</name>
    <dbReference type="NCBI Taxonomy" id="745776"/>
    <lineage>
        <taxon>Bacteria</taxon>
        <taxon>Thermotogati</taxon>
        <taxon>Deinococcota</taxon>
        <taxon>Deinococci</taxon>
        <taxon>Deinococcales</taxon>
        <taxon>Deinococcaceae</taxon>
        <taxon>Deinococcus</taxon>
    </lineage>
</organism>
<evidence type="ECO:0000256" key="2">
    <source>
        <dbReference type="ARBA" id="ARBA00022840"/>
    </source>
</evidence>
<dbReference type="OrthoDB" id="9768243at2"/>
<keyword evidence="2" id="KW-0067">ATP-binding</keyword>
<geneLocation type="plasmid" evidence="4 5">
    <name>P3</name>
</geneLocation>
<dbReference type="Gene3D" id="3.40.50.300">
    <property type="entry name" value="P-loop containing nucleotide triphosphate hydrolases"/>
    <property type="match status" value="1"/>
</dbReference>
<dbReference type="Proteomes" id="UP000007575">
    <property type="component" value="Plasmid P3"/>
</dbReference>
<dbReference type="HOGENOM" id="CLU_022515_0_1_0"/>